<evidence type="ECO:0000313" key="7">
    <source>
        <dbReference type="Proteomes" id="UP000659767"/>
    </source>
</evidence>
<feature type="region of interest" description="Disordered" evidence="4">
    <location>
        <begin position="219"/>
        <end position="284"/>
    </location>
</feature>
<name>A0ABQ2TK46_STRBA</name>
<dbReference type="PANTHER" id="PTHR43464">
    <property type="entry name" value="METHYLTRANSFERASE"/>
    <property type="match status" value="1"/>
</dbReference>
<gene>
    <name evidence="6" type="ORF">GCM10010253_56640</name>
</gene>
<evidence type="ECO:0000256" key="1">
    <source>
        <dbReference type="ARBA" id="ARBA00022603"/>
    </source>
</evidence>
<organism evidence="6 7">
    <name type="scientific">Streptomyces badius</name>
    <dbReference type="NCBI Taxonomy" id="1941"/>
    <lineage>
        <taxon>Bacteria</taxon>
        <taxon>Bacillati</taxon>
        <taxon>Actinomycetota</taxon>
        <taxon>Actinomycetes</taxon>
        <taxon>Kitasatosporales</taxon>
        <taxon>Streptomycetaceae</taxon>
        <taxon>Streptomyces</taxon>
    </lineage>
</organism>
<evidence type="ECO:0000313" key="6">
    <source>
        <dbReference type="EMBL" id="GGS74308.1"/>
    </source>
</evidence>
<dbReference type="Pfam" id="PF13649">
    <property type="entry name" value="Methyltransf_25"/>
    <property type="match status" value="1"/>
</dbReference>
<reference evidence="7" key="1">
    <citation type="journal article" date="2019" name="Int. J. Syst. Evol. Microbiol.">
        <title>The Global Catalogue of Microorganisms (GCM) 10K type strain sequencing project: providing services to taxonomists for standard genome sequencing and annotation.</title>
        <authorList>
            <consortium name="The Broad Institute Genomics Platform"/>
            <consortium name="The Broad Institute Genome Sequencing Center for Infectious Disease"/>
            <person name="Wu L."/>
            <person name="Ma J."/>
        </authorList>
    </citation>
    <scope>NUCLEOTIDE SEQUENCE [LARGE SCALE GENOMIC DNA]</scope>
    <source>
        <strain evidence="7">JCM 4350</strain>
    </source>
</reference>
<feature type="compositionally biased region" description="Low complexity" evidence="4">
    <location>
        <begin position="271"/>
        <end position="284"/>
    </location>
</feature>
<feature type="domain" description="Methyltransferase" evidence="5">
    <location>
        <begin position="43"/>
        <end position="131"/>
    </location>
</feature>
<evidence type="ECO:0000259" key="5">
    <source>
        <dbReference type="Pfam" id="PF13649"/>
    </source>
</evidence>
<dbReference type="EMBL" id="BMSZ01000018">
    <property type="protein sequence ID" value="GGS74308.1"/>
    <property type="molecule type" value="Genomic_DNA"/>
</dbReference>
<evidence type="ECO:0000256" key="3">
    <source>
        <dbReference type="ARBA" id="ARBA00022691"/>
    </source>
</evidence>
<keyword evidence="2" id="KW-0808">Transferase</keyword>
<dbReference type="SUPFAM" id="SSF53335">
    <property type="entry name" value="S-adenosyl-L-methionine-dependent methyltransferases"/>
    <property type="match status" value="1"/>
</dbReference>
<sequence length="284" mass="31086">MVTMTTRVLRAIDRFHSVHPWDHNAHYHRWIMRQIPRRFDRALDIGSGSGDLARLLATRATAVRGLDADRAIVAKARKLTAPAVPVTFTAADALTEIPPGPYDVITCVAALHHLPFTQALTHFRRHLAPGGTLVVVGVARAASPGDHLLAAAAIPANIAMAWIKNKGRRAPRPDSMTAPTRPATMSFAEIVRDARRVLPGARLHRRLFWRYTLVWRQRPAGGSGGRHDGRRARRGGSDRAASGARRLTPARLVSGRPRRRSSGCRWRTPRARPASASAGPCPSC</sequence>
<dbReference type="Proteomes" id="UP000659767">
    <property type="component" value="Unassembled WGS sequence"/>
</dbReference>
<comment type="caution">
    <text evidence="6">The sequence shown here is derived from an EMBL/GenBank/DDBJ whole genome shotgun (WGS) entry which is preliminary data.</text>
</comment>
<dbReference type="InterPro" id="IPR041698">
    <property type="entry name" value="Methyltransf_25"/>
</dbReference>
<dbReference type="CDD" id="cd02440">
    <property type="entry name" value="AdoMet_MTases"/>
    <property type="match status" value="1"/>
</dbReference>
<dbReference type="PANTHER" id="PTHR43464:SF19">
    <property type="entry name" value="UBIQUINONE BIOSYNTHESIS O-METHYLTRANSFERASE, MITOCHONDRIAL"/>
    <property type="match status" value="1"/>
</dbReference>
<keyword evidence="1" id="KW-0489">Methyltransferase</keyword>
<feature type="compositionally biased region" description="Low complexity" evidence="4">
    <location>
        <begin position="238"/>
        <end position="255"/>
    </location>
</feature>
<dbReference type="InterPro" id="IPR029063">
    <property type="entry name" value="SAM-dependent_MTases_sf"/>
</dbReference>
<dbReference type="Gene3D" id="3.40.50.150">
    <property type="entry name" value="Vaccinia Virus protein VP39"/>
    <property type="match status" value="1"/>
</dbReference>
<feature type="compositionally biased region" description="Basic residues" evidence="4">
    <location>
        <begin position="256"/>
        <end position="270"/>
    </location>
</feature>
<evidence type="ECO:0000256" key="2">
    <source>
        <dbReference type="ARBA" id="ARBA00022679"/>
    </source>
</evidence>
<accession>A0ABQ2TK46</accession>
<protein>
    <recommendedName>
        <fullName evidence="5">Methyltransferase domain-containing protein</fullName>
    </recommendedName>
</protein>
<keyword evidence="7" id="KW-1185">Reference proteome</keyword>
<evidence type="ECO:0000256" key="4">
    <source>
        <dbReference type="SAM" id="MobiDB-lite"/>
    </source>
</evidence>
<keyword evidence="3" id="KW-0949">S-adenosyl-L-methionine</keyword>
<proteinExistence type="predicted"/>